<evidence type="ECO:0000313" key="3">
    <source>
        <dbReference type="Proteomes" id="UP001472677"/>
    </source>
</evidence>
<evidence type="ECO:0000313" key="2">
    <source>
        <dbReference type="EMBL" id="KAK8596486.1"/>
    </source>
</evidence>
<evidence type="ECO:0000256" key="1">
    <source>
        <dbReference type="SAM" id="MobiDB-lite"/>
    </source>
</evidence>
<organism evidence="2 3">
    <name type="scientific">Hibiscus sabdariffa</name>
    <name type="common">roselle</name>
    <dbReference type="NCBI Taxonomy" id="183260"/>
    <lineage>
        <taxon>Eukaryota</taxon>
        <taxon>Viridiplantae</taxon>
        <taxon>Streptophyta</taxon>
        <taxon>Embryophyta</taxon>
        <taxon>Tracheophyta</taxon>
        <taxon>Spermatophyta</taxon>
        <taxon>Magnoliopsida</taxon>
        <taxon>eudicotyledons</taxon>
        <taxon>Gunneridae</taxon>
        <taxon>Pentapetalae</taxon>
        <taxon>rosids</taxon>
        <taxon>malvids</taxon>
        <taxon>Malvales</taxon>
        <taxon>Malvaceae</taxon>
        <taxon>Malvoideae</taxon>
        <taxon>Hibiscus</taxon>
    </lineage>
</organism>
<dbReference type="EMBL" id="JBBPBM010000002">
    <property type="protein sequence ID" value="KAK8596486.1"/>
    <property type="molecule type" value="Genomic_DNA"/>
</dbReference>
<comment type="caution">
    <text evidence="2">The sequence shown here is derived from an EMBL/GenBank/DDBJ whole genome shotgun (WGS) entry which is preliminary data.</text>
</comment>
<reference evidence="2 3" key="1">
    <citation type="journal article" date="2024" name="G3 (Bethesda)">
        <title>Genome assembly of Hibiscus sabdariffa L. provides insights into metabolisms of medicinal natural products.</title>
        <authorList>
            <person name="Kim T."/>
        </authorList>
    </citation>
    <scope>NUCLEOTIDE SEQUENCE [LARGE SCALE GENOMIC DNA]</scope>
    <source>
        <strain evidence="2">TK-2024</strain>
        <tissue evidence="2">Old leaves</tissue>
    </source>
</reference>
<keyword evidence="3" id="KW-1185">Reference proteome</keyword>
<dbReference type="Proteomes" id="UP001472677">
    <property type="component" value="Unassembled WGS sequence"/>
</dbReference>
<proteinExistence type="predicted"/>
<accession>A0ABR2G7B7</accession>
<protein>
    <submittedName>
        <fullName evidence="2">Uncharacterized protein</fullName>
    </submittedName>
</protein>
<feature type="compositionally biased region" description="Polar residues" evidence="1">
    <location>
        <begin position="139"/>
        <end position="154"/>
    </location>
</feature>
<sequence>MLVATNQTTGHQRGRPSDPVIVVDLPHVFILQSSYVPSELQSAQKKRRGVEVPMSGIDPIDVVTVENGVGGVPVPTTVSTGSEGFTPAIPSFKDKLMGDVGIPRDMQYISELDVEVREENVQMVAYDNNKGVHRRVEHNSPSRQSIRGSVSYENQQDELMVQDKEDARKGVSRLTNEGLKGPQSPRPTMVADMVTTKGRWNWELLQDLLPVEVLDRMATIPTPMSHYGNDVPGWRWSEKRKLSVGSV</sequence>
<feature type="region of interest" description="Disordered" evidence="1">
    <location>
        <begin position="135"/>
        <end position="155"/>
    </location>
</feature>
<gene>
    <name evidence="2" type="ORF">V6N12_064972</name>
</gene>
<name>A0ABR2G7B7_9ROSI</name>